<name>A0ABQ5EBQ9_9ASTR</name>
<reference evidence="1" key="2">
    <citation type="submission" date="2022-01" db="EMBL/GenBank/DDBJ databases">
        <authorList>
            <person name="Yamashiro T."/>
            <person name="Shiraishi A."/>
            <person name="Satake H."/>
            <person name="Nakayama K."/>
        </authorList>
    </citation>
    <scope>NUCLEOTIDE SEQUENCE</scope>
</reference>
<evidence type="ECO:0000313" key="1">
    <source>
        <dbReference type="EMBL" id="GJT48330.1"/>
    </source>
</evidence>
<proteinExistence type="predicted"/>
<accession>A0ABQ5EBQ9</accession>
<sequence length="152" mass="16518">MLFSLFGASSNPTTLSRCLRTLGDLVRSGGVTSLVVSDHLVPWIAPLIVQIWARSGFDGIEEFWGCLRDFQVLEIGWDEALAQTDTTLATLCGKHFSGERDLLRHSKLFEGFKVQLGEDPIQARKGGLRAGGEGTSSISSLLSNLSAICNDY</sequence>
<gene>
    <name evidence="1" type="ORF">Tco_0974487</name>
</gene>
<protein>
    <submittedName>
        <fullName evidence="1">Uncharacterized protein</fullName>
    </submittedName>
</protein>
<dbReference type="Proteomes" id="UP001151760">
    <property type="component" value="Unassembled WGS sequence"/>
</dbReference>
<evidence type="ECO:0000313" key="2">
    <source>
        <dbReference type="Proteomes" id="UP001151760"/>
    </source>
</evidence>
<dbReference type="EMBL" id="BQNB010016145">
    <property type="protein sequence ID" value="GJT48330.1"/>
    <property type="molecule type" value="Genomic_DNA"/>
</dbReference>
<reference evidence="1" key="1">
    <citation type="journal article" date="2022" name="Int. J. Mol. Sci.">
        <title>Draft Genome of Tanacetum Coccineum: Genomic Comparison of Closely Related Tanacetum-Family Plants.</title>
        <authorList>
            <person name="Yamashiro T."/>
            <person name="Shiraishi A."/>
            <person name="Nakayama K."/>
            <person name="Satake H."/>
        </authorList>
    </citation>
    <scope>NUCLEOTIDE SEQUENCE</scope>
</reference>
<organism evidence="1 2">
    <name type="scientific">Tanacetum coccineum</name>
    <dbReference type="NCBI Taxonomy" id="301880"/>
    <lineage>
        <taxon>Eukaryota</taxon>
        <taxon>Viridiplantae</taxon>
        <taxon>Streptophyta</taxon>
        <taxon>Embryophyta</taxon>
        <taxon>Tracheophyta</taxon>
        <taxon>Spermatophyta</taxon>
        <taxon>Magnoliopsida</taxon>
        <taxon>eudicotyledons</taxon>
        <taxon>Gunneridae</taxon>
        <taxon>Pentapetalae</taxon>
        <taxon>asterids</taxon>
        <taxon>campanulids</taxon>
        <taxon>Asterales</taxon>
        <taxon>Asteraceae</taxon>
        <taxon>Asteroideae</taxon>
        <taxon>Anthemideae</taxon>
        <taxon>Anthemidinae</taxon>
        <taxon>Tanacetum</taxon>
    </lineage>
</organism>
<keyword evidence="2" id="KW-1185">Reference proteome</keyword>
<comment type="caution">
    <text evidence="1">The sequence shown here is derived from an EMBL/GenBank/DDBJ whole genome shotgun (WGS) entry which is preliminary data.</text>
</comment>